<comment type="caution">
    <text evidence="6">The sequence shown here is derived from an EMBL/GenBank/DDBJ whole genome shotgun (WGS) entry which is preliminary data.</text>
</comment>
<dbReference type="Gene3D" id="2.40.30.170">
    <property type="match status" value="1"/>
</dbReference>
<feature type="domain" description="CusB-like beta-barrel" evidence="4">
    <location>
        <begin position="220"/>
        <end position="296"/>
    </location>
</feature>
<gene>
    <name evidence="6" type="ORF">ACK2TP_03420</name>
</gene>
<accession>A0ABW9KIL2</accession>
<dbReference type="Gene3D" id="2.40.50.100">
    <property type="match status" value="1"/>
</dbReference>
<dbReference type="EMBL" id="JBJYXY010000001">
    <property type="protein sequence ID" value="MFN2974801.1"/>
    <property type="molecule type" value="Genomic_DNA"/>
</dbReference>
<evidence type="ECO:0000256" key="2">
    <source>
        <dbReference type="ARBA" id="ARBA00022448"/>
    </source>
</evidence>
<reference evidence="6 7" key="1">
    <citation type="submission" date="2024-12" db="EMBL/GenBank/DDBJ databases">
        <authorList>
            <person name="Lee Y."/>
        </authorList>
    </citation>
    <scope>NUCLEOTIDE SEQUENCE [LARGE SCALE GENOMIC DNA]</scope>
    <source>
        <strain evidence="6 7">03SUJ4</strain>
    </source>
</reference>
<feature type="region of interest" description="Disordered" evidence="3">
    <location>
        <begin position="1"/>
        <end position="33"/>
    </location>
</feature>
<evidence type="ECO:0000313" key="7">
    <source>
        <dbReference type="Proteomes" id="UP001634747"/>
    </source>
</evidence>
<comment type="similarity">
    <text evidence="1">Belongs to the membrane fusion protein (MFP) (TC 8.A.1) family.</text>
</comment>
<protein>
    <submittedName>
        <fullName evidence="6">Efflux RND transporter periplasmic adaptor subunit</fullName>
    </submittedName>
</protein>
<dbReference type="PANTHER" id="PTHR30097:SF4">
    <property type="entry name" value="SLR6042 PROTEIN"/>
    <property type="match status" value="1"/>
</dbReference>
<evidence type="ECO:0000256" key="3">
    <source>
        <dbReference type="SAM" id="MobiDB-lite"/>
    </source>
</evidence>
<dbReference type="InterPro" id="IPR006143">
    <property type="entry name" value="RND_pump_MFP"/>
</dbReference>
<evidence type="ECO:0000256" key="1">
    <source>
        <dbReference type="ARBA" id="ARBA00009477"/>
    </source>
</evidence>
<evidence type="ECO:0000259" key="5">
    <source>
        <dbReference type="Pfam" id="PF25973"/>
    </source>
</evidence>
<dbReference type="PANTHER" id="PTHR30097">
    <property type="entry name" value="CATION EFFLUX SYSTEM PROTEIN CUSB"/>
    <property type="match status" value="1"/>
</dbReference>
<feature type="compositionally biased region" description="Low complexity" evidence="3">
    <location>
        <begin position="19"/>
        <end position="29"/>
    </location>
</feature>
<dbReference type="Gene3D" id="2.40.420.20">
    <property type="match status" value="1"/>
</dbReference>
<feature type="domain" description="CzcB-like barrel-sandwich hybrid" evidence="5">
    <location>
        <begin position="73"/>
        <end position="197"/>
    </location>
</feature>
<dbReference type="InterPro" id="IPR051909">
    <property type="entry name" value="MFP_Cation_Efflux"/>
</dbReference>
<sequence length="369" mass="39226">MLLPVSGCHKDEEKREAAEAPPATPQVVPSGSDNLIQVPTPKQFPLVAVRLQQVYDTLNVTGSVQPDVSREVPVLSIANGRVVSLHVGLGQTVHKGQLIMDVQSPDVAQAFLAYTTALSNENLTNTTLTRDKLLYDKGAIAQSQLQIAQNGEEDARAALVAAQQQLRILGVDKNHPSDTVHVYAPISGIIVAQNTTASGAAGINLAGVGGSFTIADLSHVWVICDVYENDLAQVHLGEQAEIRLNAFSGNVRTGTVSDIGAILDPSLRTAKVRIQVNNPDNLLRIGMFATATFHGKNAHAAAVIPSTAVLHLHDRDFVYMPSNASGTYRRVNVHVAQTMPDGNVEISSSLNAGDQVVSNPLELQNTAAQ</sequence>
<feature type="compositionally biased region" description="Basic and acidic residues" evidence="3">
    <location>
        <begin position="8"/>
        <end position="18"/>
    </location>
</feature>
<name>A0ABW9KIL2_9BACT</name>
<dbReference type="Pfam" id="PF25954">
    <property type="entry name" value="Beta-barrel_RND_2"/>
    <property type="match status" value="1"/>
</dbReference>
<evidence type="ECO:0000259" key="4">
    <source>
        <dbReference type="Pfam" id="PF25954"/>
    </source>
</evidence>
<dbReference type="InterPro" id="IPR058647">
    <property type="entry name" value="BSH_CzcB-like"/>
</dbReference>
<dbReference type="NCBIfam" id="TIGR01730">
    <property type="entry name" value="RND_mfp"/>
    <property type="match status" value="1"/>
</dbReference>
<dbReference type="Pfam" id="PF25973">
    <property type="entry name" value="BSH_CzcB"/>
    <property type="match status" value="1"/>
</dbReference>
<keyword evidence="2" id="KW-0813">Transport</keyword>
<dbReference type="Proteomes" id="UP001634747">
    <property type="component" value="Unassembled WGS sequence"/>
</dbReference>
<proteinExistence type="inferred from homology"/>
<organism evidence="6 7">
    <name type="scientific">Terriglobus aquaticus</name>
    <dbReference type="NCBI Taxonomy" id="940139"/>
    <lineage>
        <taxon>Bacteria</taxon>
        <taxon>Pseudomonadati</taxon>
        <taxon>Acidobacteriota</taxon>
        <taxon>Terriglobia</taxon>
        <taxon>Terriglobales</taxon>
        <taxon>Acidobacteriaceae</taxon>
        <taxon>Terriglobus</taxon>
    </lineage>
</organism>
<dbReference type="SUPFAM" id="SSF111369">
    <property type="entry name" value="HlyD-like secretion proteins"/>
    <property type="match status" value="1"/>
</dbReference>
<keyword evidence="7" id="KW-1185">Reference proteome</keyword>
<dbReference type="RefSeq" id="WP_263413645.1">
    <property type="nucleotide sequence ID" value="NZ_BAABBH010000001.1"/>
</dbReference>
<dbReference type="InterPro" id="IPR058792">
    <property type="entry name" value="Beta-barrel_RND_2"/>
</dbReference>
<evidence type="ECO:0000313" key="6">
    <source>
        <dbReference type="EMBL" id="MFN2974801.1"/>
    </source>
</evidence>